<feature type="compositionally biased region" description="Basic and acidic residues" evidence="1">
    <location>
        <begin position="399"/>
        <end position="412"/>
    </location>
</feature>
<gene>
    <name evidence="2" type="ORF">G9U52_27335</name>
</gene>
<dbReference type="RefSeq" id="WP_166153837.1">
    <property type="nucleotide sequence ID" value="NZ_JAAOIW010000012.1"/>
</dbReference>
<dbReference type="Pfam" id="PF09979">
    <property type="entry name" value="DUF2213"/>
    <property type="match status" value="1"/>
</dbReference>
<proteinExistence type="predicted"/>
<feature type="region of interest" description="Disordered" evidence="1">
    <location>
        <begin position="291"/>
        <end position="325"/>
    </location>
</feature>
<dbReference type="InterPro" id="IPR016913">
    <property type="entry name" value="UCP029215"/>
</dbReference>
<evidence type="ECO:0000313" key="2">
    <source>
        <dbReference type="EMBL" id="NHN33534.1"/>
    </source>
</evidence>
<name>A0ABX0JGY1_9BACL</name>
<accession>A0ABX0JGY1</accession>
<organism evidence="2 3">
    <name type="scientific">Paenibacillus agricola</name>
    <dbReference type="NCBI Taxonomy" id="2716264"/>
    <lineage>
        <taxon>Bacteria</taxon>
        <taxon>Bacillati</taxon>
        <taxon>Bacillota</taxon>
        <taxon>Bacilli</taxon>
        <taxon>Bacillales</taxon>
        <taxon>Paenibacillaceae</taxon>
        <taxon>Paenibacillus</taxon>
    </lineage>
</organism>
<feature type="region of interest" description="Disordered" evidence="1">
    <location>
        <begin position="373"/>
        <end position="412"/>
    </location>
</feature>
<protein>
    <submittedName>
        <fullName evidence="2">DUF2213 domain-containing protein</fullName>
    </submittedName>
</protein>
<dbReference type="Proteomes" id="UP001165962">
    <property type="component" value="Unassembled WGS sequence"/>
</dbReference>
<dbReference type="EMBL" id="JAAOIW010000012">
    <property type="protein sequence ID" value="NHN33534.1"/>
    <property type="molecule type" value="Genomic_DNA"/>
</dbReference>
<evidence type="ECO:0000313" key="3">
    <source>
        <dbReference type="Proteomes" id="UP001165962"/>
    </source>
</evidence>
<comment type="caution">
    <text evidence="2">The sequence shown here is derived from an EMBL/GenBank/DDBJ whole genome shotgun (WGS) entry which is preliminary data.</text>
</comment>
<reference evidence="2" key="1">
    <citation type="submission" date="2020-03" db="EMBL/GenBank/DDBJ databases">
        <title>Draft sequencing of Paenibacilllus sp. S3N08.</title>
        <authorList>
            <person name="Kim D.-U."/>
        </authorList>
    </citation>
    <scope>NUCLEOTIDE SEQUENCE</scope>
    <source>
        <strain evidence="2">S3N08</strain>
    </source>
</reference>
<evidence type="ECO:0000256" key="1">
    <source>
        <dbReference type="SAM" id="MobiDB-lite"/>
    </source>
</evidence>
<sequence>MRAYYGSRFSTNQTATPEGFLVCHNVPVARTGWQEYLGEEIGATDMTGKVVKVFRSPEEVFSPAAIASFEGKLLTSEHPSELVTPQNATRYSRGVVTNVRQGSGGDSDMLLADLVVHDQQLIDEIQAGKREVSCGYDCTYAAADDGTYQQQQICGNHVAVVKEGRAGSRVSIKDSQNEKVKGVSSMPKIVNKVSLPGKRPSMTSFLTAIGLKQFATDAEPEEIMDAMNAMADENGVDPEDKKEAAKDEDPIAALSAQVAQLAAAFAAFSEGGAPAPAADPLDAAIAELEKPASDNEEESHTIPAENFDEAGPVSSPEDRPTPALTGDTAYKLAALKAMKPVLAAMKDPAERKLAVDAALASFAVKPANPGAYAGISNGQRKPTGDGAPVAVDPTQLGKDIAKKHNPHYKERV</sequence>
<keyword evidence="3" id="KW-1185">Reference proteome</keyword>